<proteinExistence type="predicted"/>
<dbReference type="Proteomes" id="UP001331761">
    <property type="component" value="Unassembled WGS sequence"/>
</dbReference>
<gene>
    <name evidence="1" type="ORF">GCK32_000587</name>
</gene>
<organism evidence="1 2">
    <name type="scientific">Trichostrongylus colubriformis</name>
    <name type="common">Black scour worm</name>
    <dbReference type="NCBI Taxonomy" id="6319"/>
    <lineage>
        <taxon>Eukaryota</taxon>
        <taxon>Metazoa</taxon>
        <taxon>Ecdysozoa</taxon>
        <taxon>Nematoda</taxon>
        <taxon>Chromadorea</taxon>
        <taxon>Rhabditida</taxon>
        <taxon>Rhabditina</taxon>
        <taxon>Rhabditomorpha</taxon>
        <taxon>Strongyloidea</taxon>
        <taxon>Trichostrongylidae</taxon>
        <taxon>Trichostrongylus</taxon>
    </lineage>
</organism>
<dbReference type="AlphaFoldDB" id="A0AAN8FXE7"/>
<reference evidence="1 2" key="1">
    <citation type="submission" date="2019-10" db="EMBL/GenBank/DDBJ databases">
        <title>Assembly and Annotation for the nematode Trichostrongylus colubriformis.</title>
        <authorList>
            <person name="Martin J."/>
        </authorList>
    </citation>
    <scope>NUCLEOTIDE SEQUENCE [LARGE SCALE GENOMIC DNA]</scope>
    <source>
        <strain evidence="1">G859</strain>
        <tissue evidence="1">Whole worm</tissue>
    </source>
</reference>
<name>A0AAN8FXE7_TRICO</name>
<keyword evidence="2" id="KW-1185">Reference proteome</keyword>
<accession>A0AAN8FXE7</accession>
<protein>
    <submittedName>
        <fullName evidence="1">Uncharacterized protein</fullName>
    </submittedName>
</protein>
<sequence length="82" mass="9519">MPSKAKRKPDEAFPLVARETYTRQRKYVYEYEPSINGVRAWPQKDACHGFPLSVLPLMSMYAEYFAIFEGLFSGFCTNPQFV</sequence>
<dbReference type="EMBL" id="WIXE01016760">
    <property type="protein sequence ID" value="KAK5972338.1"/>
    <property type="molecule type" value="Genomic_DNA"/>
</dbReference>
<evidence type="ECO:0000313" key="1">
    <source>
        <dbReference type="EMBL" id="KAK5972338.1"/>
    </source>
</evidence>
<comment type="caution">
    <text evidence="1">The sequence shown here is derived from an EMBL/GenBank/DDBJ whole genome shotgun (WGS) entry which is preliminary data.</text>
</comment>
<evidence type="ECO:0000313" key="2">
    <source>
        <dbReference type="Proteomes" id="UP001331761"/>
    </source>
</evidence>